<dbReference type="PANTHER" id="PTHR34391:SF2">
    <property type="entry name" value="TRP C-TERMINAL DOMAIN-CONTAINING PROTEIN"/>
    <property type="match status" value="1"/>
</dbReference>
<comment type="caution">
    <text evidence="2">The sequence shown here is derived from an EMBL/GenBank/DDBJ whole genome shotgun (WGS) entry which is preliminary data.</text>
</comment>
<dbReference type="EMBL" id="BTFZ01000011">
    <property type="protein sequence ID" value="GMM37404.1"/>
    <property type="molecule type" value="Genomic_DNA"/>
</dbReference>
<keyword evidence="1" id="KW-0472">Membrane</keyword>
<dbReference type="Proteomes" id="UP001360560">
    <property type="component" value="Unassembled WGS sequence"/>
</dbReference>
<feature type="transmembrane region" description="Helical" evidence="1">
    <location>
        <begin position="183"/>
        <end position="208"/>
    </location>
</feature>
<dbReference type="GeneID" id="90075379"/>
<feature type="transmembrane region" description="Helical" evidence="1">
    <location>
        <begin position="828"/>
        <end position="852"/>
    </location>
</feature>
<feature type="transmembrane region" description="Helical" evidence="1">
    <location>
        <begin position="588"/>
        <end position="620"/>
    </location>
</feature>
<dbReference type="RefSeq" id="XP_064854400.1">
    <property type="nucleotide sequence ID" value="XM_064998328.1"/>
</dbReference>
<feature type="transmembrane region" description="Helical" evidence="1">
    <location>
        <begin position="515"/>
        <end position="535"/>
    </location>
</feature>
<evidence type="ECO:0000313" key="3">
    <source>
        <dbReference type="Proteomes" id="UP001360560"/>
    </source>
</evidence>
<dbReference type="InterPro" id="IPR040410">
    <property type="entry name" value="UPF0658_Golgi"/>
</dbReference>
<feature type="transmembrane region" description="Helical" evidence="1">
    <location>
        <begin position="684"/>
        <end position="708"/>
    </location>
</feature>
<feature type="transmembrane region" description="Helical" evidence="1">
    <location>
        <begin position="339"/>
        <end position="359"/>
    </location>
</feature>
<keyword evidence="3" id="KW-1185">Reference proteome</keyword>
<reference evidence="2 3" key="1">
    <citation type="journal article" date="2023" name="Elife">
        <title>Identification of key yeast species and microbe-microbe interactions impacting larval growth of Drosophila in the wild.</title>
        <authorList>
            <person name="Mure A."/>
            <person name="Sugiura Y."/>
            <person name="Maeda R."/>
            <person name="Honda K."/>
            <person name="Sakurai N."/>
            <person name="Takahashi Y."/>
            <person name="Watada M."/>
            <person name="Katoh T."/>
            <person name="Gotoh A."/>
            <person name="Gotoh Y."/>
            <person name="Taniguchi I."/>
            <person name="Nakamura K."/>
            <person name="Hayashi T."/>
            <person name="Katayama T."/>
            <person name="Uemura T."/>
            <person name="Hattori Y."/>
        </authorList>
    </citation>
    <scope>NUCLEOTIDE SEQUENCE [LARGE SCALE GENOMIC DNA]</scope>
    <source>
        <strain evidence="2 3">SC-9</strain>
    </source>
</reference>
<proteinExistence type="predicted"/>
<gene>
    <name evidence="2" type="ORF">DASC09_047290</name>
</gene>
<dbReference type="AlphaFoldDB" id="A0AAV5QRM7"/>
<feature type="transmembrane region" description="Helical" evidence="1">
    <location>
        <begin position="215"/>
        <end position="234"/>
    </location>
</feature>
<feature type="transmembrane region" description="Helical" evidence="1">
    <location>
        <begin position="541"/>
        <end position="567"/>
    </location>
</feature>
<accession>A0AAV5QRM7</accession>
<feature type="transmembrane region" description="Helical" evidence="1">
    <location>
        <begin position="366"/>
        <end position="390"/>
    </location>
</feature>
<feature type="transmembrane region" description="Helical" evidence="1">
    <location>
        <begin position="299"/>
        <end position="319"/>
    </location>
</feature>
<feature type="transmembrane region" description="Helical" evidence="1">
    <location>
        <begin position="872"/>
        <end position="902"/>
    </location>
</feature>
<evidence type="ECO:0000313" key="2">
    <source>
        <dbReference type="EMBL" id="GMM37404.1"/>
    </source>
</evidence>
<feature type="transmembrane region" description="Helical" evidence="1">
    <location>
        <begin position="423"/>
        <end position="444"/>
    </location>
</feature>
<feature type="transmembrane region" description="Helical" evidence="1">
    <location>
        <begin position="914"/>
        <end position="941"/>
    </location>
</feature>
<feature type="transmembrane region" description="Helical" evidence="1">
    <location>
        <begin position="789"/>
        <end position="808"/>
    </location>
</feature>
<protein>
    <submittedName>
        <fullName evidence="2">Uncharacterized protein</fullName>
    </submittedName>
</protein>
<sequence>MGTNKQSYNPDDLFAIDKSHDIPTYELDYFSYDQKPAFEKLSDPNIVVNSPQDDPNNIARLFDYANDSMAQESPSMKSGAINPFSNNDTYSMDYETLAQESQYTRRSSLRNSISASLNRLPKSSSLLSKLKFQQGVSKSFYIFIAISIISSILILPLQIFLIVNTLHPSSFNGNTRVVYFTGMALAVCSSLLIFSRVYQVFITLTALITKNTIQALYLLIYMALIFVSSANYMLHFPKTLSDLNPEGDHIITKFATYWIIAFSALALVTQFLLFWFSLRKELSWQRFRSLSSSISTRTTVLAIQNYKALIILNGFFIIYDLVISMNFPYHAMQKRWDTFSRFAIFFIVLTPMVLTYLYFISSKRSIASMVFGMVYMLLMFIFSVISSYSFNTFAPFLYTDPGVSGDNVSSSEYYSDMIYPFRGWFSVFHYALLGFNFSVSIYLVKMFYEENAVSTQSTDKNGIWNDIKSFFRINNEFSSGNILNSQYFVQIKSQTTLSNGSAANIKAQIFKIFKMNVLIVVVAAILGVSFTTYTFKINEEFFFPWFLASLISITALLSFSIWSFCQWRRSMKSDDPIIAASRAAAAKYLLLLSIPVSFVLLNGSLYHAFFVANLCLYYGFDGLFFIYSVPQSNEHLSYYYNVTVAKKFYPEDTALIQEQEEAQELFDNTIYYPLLRSLNINHSVATGVVISMCVVALISMVSQAVMYARVGYLIKQFEISRSSKQQDDPEIEDDTEADKLFSSNGDQDPFIDPKENDKTNLFTNDSNMARSNTPESLSTVSRLYFKLRALMYFNLYLMVVTMLLFTTFPYNYYNVYIGTVVEDTTPTFGAVGGLHAAYFFLMVTYLCVVAYVKSRRVRDAAGNQHNDGLLQLIKLTGLVISCASIVWIPMICYEFSQVFIVFNYVFDSYDMVDFFYALMAALVLEIICFLASGVLGGFLWWKVRKERKRYEKQ</sequence>
<feature type="transmembrane region" description="Helical" evidence="1">
    <location>
        <begin position="140"/>
        <end position="163"/>
    </location>
</feature>
<keyword evidence="1" id="KW-0812">Transmembrane</keyword>
<name>A0AAV5QRM7_9ASCO</name>
<evidence type="ECO:0000256" key="1">
    <source>
        <dbReference type="SAM" id="Phobius"/>
    </source>
</evidence>
<organism evidence="2 3">
    <name type="scientific">Saccharomycopsis crataegensis</name>
    <dbReference type="NCBI Taxonomy" id="43959"/>
    <lineage>
        <taxon>Eukaryota</taxon>
        <taxon>Fungi</taxon>
        <taxon>Dikarya</taxon>
        <taxon>Ascomycota</taxon>
        <taxon>Saccharomycotina</taxon>
        <taxon>Saccharomycetes</taxon>
        <taxon>Saccharomycopsidaceae</taxon>
        <taxon>Saccharomycopsis</taxon>
    </lineage>
</organism>
<keyword evidence="1" id="KW-1133">Transmembrane helix</keyword>
<dbReference type="PANTHER" id="PTHR34391">
    <property type="entry name" value="UPF0658 GOLGI APPARATUS MEMBRANE PROTEIN C1952.10C-RELATED"/>
    <property type="match status" value="1"/>
</dbReference>
<dbReference type="GO" id="GO:0005794">
    <property type="term" value="C:Golgi apparatus"/>
    <property type="evidence" value="ECO:0007669"/>
    <property type="project" value="TreeGrafter"/>
</dbReference>
<feature type="transmembrane region" description="Helical" evidence="1">
    <location>
        <begin position="254"/>
        <end position="278"/>
    </location>
</feature>